<protein>
    <submittedName>
        <fullName evidence="1">Uncharacterized protein</fullName>
    </submittedName>
</protein>
<evidence type="ECO:0000313" key="1">
    <source>
        <dbReference type="EMBL" id="CRG98367.1"/>
    </source>
</evidence>
<keyword evidence="2" id="KW-1185">Reference proteome</keyword>
<dbReference type="AlphaFoldDB" id="A0A1J1H069"/>
<accession>A0A1J1H069</accession>
<dbReference type="KEGG" id="prel:PRELSG_0101200"/>
<proteinExistence type="predicted"/>
<dbReference type="VEuPathDB" id="PlasmoDB:PRELSG_0101200"/>
<gene>
    <name evidence="1" type="ORF">PRELSG_0101200</name>
</gene>
<dbReference type="OrthoDB" id="382478at2759"/>
<organism evidence="1 2">
    <name type="scientific">Plasmodium relictum</name>
    <dbReference type="NCBI Taxonomy" id="85471"/>
    <lineage>
        <taxon>Eukaryota</taxon>
        <taxon>Sar</taxon>
        <taxon>Alveolata</taxon>
        <taxon>Apicomplexa</taxon>
        <taxon>Aconoidasida</taxon>
        <taxon>Haemosporida</taxon>
        <taxon>Plasmodiidae</taxon>
        <taxon>Plasmodium</taxon>
        <taxon>Plasmodium (Haemamoeba)</taxon>
    </lineage>
</organism>
<name>A0A1J1H069_PLARL</name>
<reference evidence="1 2" key="1">
    <citation type="submission" date="2015-04" db="EMBL/GenBank/DDBJ databases">
        <authorList>
            <consortium name="Pathogen Informatics"/>
        </authorList>
    </citation>
    <scope>NUCLEOTIDE SEQUENCE [LARGE SCALE GENOMIC DNA]</scope>
    <source>
        <strain evidence="1 2">SGS1</strain>
    </source>
</reference>
<dbReference type="Proteomes" id="UP000220158">
    <property type="component" value="Chromosome 1"/>
</dbReference>
<dbReference type="RefSeq" id="XP_028531377.1">
    <property type="nucleotide sequence ID" value="XM_028678056.1"/>
</dbReference>
<dbReference type="GeneID" id="39734262"/>
<sequence>MSFKLKYFFIYFVFSVINKKYISCLDELINSNESENKIYLNFISEDKNYGCTNSVERDLINGKKFLKSSDLNEKLKINNRSFFSVKNSFHKEFLIYFFKSSDKLISNDFYKILFDCAESSSAKPYLVDICVKKYFKKYNIDFSSTCLSCFTEFIGCTFISCNKQCSLDQCSSECKTCSDKNCFKKLLSCTKLDKLPDPCK</sequence>
<dbReference type="EMBL" id="LN835296">
    <property type="protein sequence ID" value="CRG98367.1"/>
    <property type="molecule type" value="Genomic_DNA"/>
</dbReference>
<evidence type="ECO:0000313" key="2">
    <source>
        <dbReference type="Proteomes" id="UP000220158"/>
    </source>
</evidence>